<dbReference type="PANTHER" id="PTHR43004">
    <property type="entry name" value="TRK SYSTEM POTASSIUM UPTAKE PROTEIN"/>
    <property type="match status" value="1"/>
</dbReference>
<accession>A0A1G7ZMJ3</accession>
<dbReference type="Gene3D" id="3.30.70.2450">
    <property type="match status" value="1"/>
</dbReference>
<reference evidence="5 6" key="1">
    <citation type="submission" date="2016-10" db="EMBL/GenBank/DDBJ databases">
        <authorList>
            <person name="de Groot N.N."/>
        </authorList>
    </citation>
    <scope>NUCLEOTIDE SEQUENCE [LARGE SCALE GENOMIC DNA]</scope>
    <source>
        <strain evidence="5 6">CGMCC 1.10267</strain>
    </source>
</reference>
<feature type="domain" description="FAD-binding" evidence="4">
    <location>
        <begin position="236"/>
        <end position="311"/>
    </location>
</feature>
<dbReference type="PANTHER" id="PTHR43004:SF19">
    <property type="entry name" value="BINDING MONOOXYGENASE, PUTATIVE (JCVI)-RELATED"/>
    <property type="match status" value="1"/>
</dbReference>
<evidence type="ECO:0000313" key="5">
    <source>
        <dbReference type="EMBL" id="SDH09797.1"/>
    </source>
</evidence>
<evidence type="ECO:0000256" key="3">
    <source>
        <dbReference type="ARBA" id="ARBA00022827"/>
    </source>
</evidence>
<dbReference type="Pfam" id="PF01494">
    <property type="entry name" value="FAD_binding_3"/>
    <property type="match status" value="2"/>
</dbReference>
<name>A0A1G7ZMJ3_9HYPH</name>
<keyword evidence="2" id="KW-0285">Flavoprotein</keyword>
<dbReference type="EMBL" id="FNCS01000021">
    <property type="protein sequence ID" value="SDH09797.1"/>
    <property type="molecule type" value="Genomic_DNA"/>
</dbReference>
<dbReference type="SUPFAM" id="SSF51905">
    <property type="entry name" value="FAD/NAD(P)-binding domain"/>
    <property type="match status" value="1"/>
</dbReference>
<dbReference type="InterPro" id="IPR036188">
    <property type="entry name" value="FAD/NAD-bd_sf"/>
</dbReference>
<dbReference type="Gene3D" id="3.50.50.60">
    <property type="entry name" value="FAD/NAD(P)-binding domain"/>
    <property type="match status" value="1"/>
</dbReference>
<dbReference type="InterPro" id="IPR002938">
    <property type="entry name" value="FAD-bd"/>
</dbReference>
<evidence type="ECO:0000259" key="4">
    <source>
        <dbReference type="Pfam" id="PF01494"/>
    </source>
</evidence>
<feature type="domain" description="FAD-binding" evidence="4">
    <location>
        <begin position="2"/>
        <end position="190"/>
    </location>
</feature>
<dbReference type="GO" id="GO:0016709">
    <property type="term" value="F:oxidoreductase activity, acting on paired donors, with incorporation or reduction of molecular oxygen, NAD(P)H as one donor, and incorporation of one atom of oxygen"/>
    <property type="evidence" value="ECO:0007669"/>
    <property type="project" value="UniProtKB-ARBA"/>
</dbReference>
<proteinExistence type="predicted"/>
<dbReference type="AlphaFoldDB" id="A0A1G7ZMJ3"/>
<dbReference type="GO" id="GO:0071949">
    <property type="term" value="F:FAD binding"/>
    <property type="evidence" value="ECO:0007669"/>
    <property type="project" value="InterPro"/>
</dbReference>
<evidence type="ECO:0000256" key="1">
    <source>
        <dbReference type="ARBA" id="ARBA00001974"/>
    </source>
</evidence>
<sequence length="365" mass="39310">MIDVLVVGAGPVGMTAALELVRRGLAVRIVESRSAPSAESRAIGINPRTLDILEPAGVTPRILDEGIKINRARLISRGQSVGTVKFSAVEHRYPFMLALPQSRTEALLEQALADRGVRVERNIHFVRNGGSAAAPIAVLESQTGQETVACSRLLGCDGVNSAVRADAGIAFEGQAYEHKWSLMDAEVDWPYPPDEVCFSFSGRGNLFVLPVTRGVWRLVVPGETLDPALPDGVTIGKVFWRSQFRIAHRLAACFAASNVFLAGDSAHVHSPAGARGMNGGIEDAATFAWLASIDALDRYEAMRRPAAQRIMGQVDRQSRQAQATGHAMLLVREVIARALLRLPSVQRLAAGLVTAQDSAQPEWLV</sequence>
<dbReference type="PRINTS" id="PR00420">
    <property type="entry name" value="RNGMNOXGNASE"/>
</dbReference>
<evidence type="ECO:0000313" key="6">
    <source>
        <dbReference type="Proteomes" id="UP000199495"/>
    </source>
</evidence>
<dbReference type="RefSeq" id="WP_090599091.1">
    <property type="nucleotide sequence ID" value="NZ_FNCS01000021.1"/>
</dbReference>
<keyword evidence="3" id="KW-0274">FAD</keyword>
<dbReference type="STRING" id="440168.SAMN04487974_12111"/>
<organism evidence="5 6">
    <name type="scientific">Pelagibacterium luteolum</name>
    <dbReference type="NCBI Taxonomy" id="440168"/>
    <lineage>
        <taxon>Bacteria</taxon>
        <taxon>Pseudomonadati</taxon>
        <taxon>Pseudomonadota</taxon>
        <taxon>Alphaproteobacteria</taxon>
        <taxon>Hyphomicrobiales</taxon>
        <taxon>Devosiaceae</taxon>
        <taxon>Pelagibacterium</taxon>
    </lineage>
</organism>
<keyword evidence="6" id="KW-1185">Reference proteome</keyword>
<comment type="cofactor">
    <cofactor evidence="1">
        <name>FAD</name>
        <dbReference type="ChEBI" id="CHEBI:57692"/>
    </cofactor>
</comment>
<protein>
    <submittedName>
        <fullName evidence="5">2-polyprenyl-6-methoxyphenol hydroxylase</fullName>
    </submittedName>
</protein>
<dbReference type="InterPro" id="IPR050641">
    <property type="entry name" value="RIFMO-like"/>
</dbReference>
<dbReference type="OrthoDB" id="9791689at2"/>
<gene>
    <name evidence="5" type="ORF">SAMN04487974_12111</name>
</gene>
<evidence type="ECO:0000256" key="2">
    <source>
        <dbReference type="ARBA" id="ARBA00022630"/>
    </source>
</evidence>
<dbReference type="Proteomes" id="UP000199495">
    <property type="component" value="Unassembled WGS sequence"/>
</dbReference>